<dbReference type="EMBL" id="FNPG01000004">
    <property type="protein sequence ID" value="SDX85786.1"/>
    <property type="molecule type" value="Genomic_DNA"/>
</dbReference>
<name>A0A1H3F469_9FIRM</name>
<feature type="transmembrane region" description="Helical" evidence="1">
    <location>
        <begin position="85"/>
        <end position="116"/>
    </location>
</feature>
<keyword evidence="1" id="KW-0472">Membrane</keyword>
<feature type="transmembrane region" description="Helical" evidence="1">
    <location>
        <begin position="6"/>
        <end position="22"/>
    </location>
</feature>
<sequence>MNDYKEIVLAMIVSGFFGIVLGKVYKYTHSRAVDSESMERSFVIYSILITMLLFLNFDIGGLAVIGSVTINRFRGPLKDHRDIVYIIWLVSSGFAIVSHQYMILGIGSAVIILLMYATGSMKNYNRVLLVIRGEFDLEETVVARISQKYGNVLKMKYNNSAEGAGMEIIYEINSKIENPFKKASIIKGELYESGNVKEVNCIYQEDDMAI</sequence>
<gene>
    <name evidence="2" type="ORF">SAMN02910414_00134</name>
</gene>
<protein>
    <recommendedName>
        <fullName evidence="4">DUF4956 domain-containing protein</fullName>
    </recommendedName>
</protein>
<dbReference type="AlphaFoldDB" id="A0A1H3F469"/>
<feature type="transmembrane region" description="Helical" evidence="1">
    <location>
        <begin position="42"/>
        <end position="65"/>
    </location>
</feature>
<accession>A0A1H3F469</accession>
<evidence type="ECO:0000313" key="2">
    <source>
        <dbReference type="EMBL" id="SDX85786.1"/>
    </source>
</evidence>
<dbReference type="STRING" id="1122142.SAMN02910414_00134"/>
<reference evidence="2 3" key="1">
    <citation type="submission" date="2016-10" db="EMBL/GenBank/DDBJ databases">
        <authorList>
            <person name="de Groot N.N."/>
        </authorList>
    </citation>
    <scope>NUCLEOTIDE SEQUENCE [LARGE SCALE GENOMIC DNA]</scope>
    <source>
        <strain evidence="2 3">DSM 14045</strain>
    </source>
</reference>
<evidence type="ECO:0008006" key="4">
    <source>
        <dbReference type="Google" id="ProtNLM"/>
    </source>
</evidence>
<evidence type="ECO:0000313" key="3">
    <source>
        <dbReference type="Proteomes" id="UP000183918"/>
    </source>
</evidence>
<keyword evidence="1" id="KW-0812">Transmembrane</keyword>
<keyword evidence="3" id="KW-1185">Reference proteome</keyword>
<dbReference type="Proteomes" id="UP000183918">
    <property type="component" value="Unassembled WGS sequence"/>
</dbReference>
<keyword evidence="1" id="KW-1133">Transmembrane helix</keyword>
<dbReference type="OrthoDB" id="9803265at2"/>
<organism evidence="2 3">
    <name type="scientific">Lachnobacterium bovis DSM 14045</name>
    <dbReference type="NCBI Taxonomy" id="1122142"/>
    <lineage>
        <taxon>Bacteria</taxon>
        <taxon>Bacillati</taxon>
        <taxon>Bacillota</taxon>
        <taxon>Clostridia</taxon>
        <taxon>Lachnospirales</taxon>
        <taxon>Lachnospiraceae</taxon>
        <taxon>Lachnobacterium</taxon>
    </lineage>
</organism>
<proteinExistence type="predicted"/>
<evidence type="ECO:0000256" key="1">
    <source>
        <dbReference type="SAM" id="Phobius"/>
    </source>
</evidence>
<dbReference type="RefSeq" id="WP_074715055.1">
    <property type="nucleotide sequence ID" value="NZ_FNPG01000004.1"/>
</dbReference>